<reference evidence="8 9" key="1">
    <citation type="submission" date="2018-06" db="EMBL/GenBank/DDBJ databases">
        <title>Genome conservation of Clostridium tetani.</title>
        <authorList>
            <person name="Bruggemann H."/>
            <person name="Popoff M.R."/>
        </authorList>
    </citation>
    <scope>NUCLEOTIDE SEQUENCE [LARGE SCALE GENOMIC DNA]</scope>
    <source>
        <strain evidence="8 9">63.05</strain>
    </source>
</reference>
<evidence type="ECO:0000256" key="7">
    <source>
        <dbReference type="ARBA" id="ARBA00023136"/>
    </source>
</evidence>
<organism evidence="8 9">
    <name type="scientific">Clostridium tetani</name>
    <dbReference type="NCBI Taxonomy" id="1513"/>
    <lineage>
        <taxon>Bacteria</taxon>
        <taxon>Bacillati</taxon>
        <taxon>Bacillota</taxon>
        <taxon>Clostridia</taxon>
        <taxon>Eubacteriales</taxon>
        <taxon>Clostridiaceae</taxon>
        <taxon>Clostridium</taxon>
    </lineage>
</organism>
<keyword evidence="4" id="KW-1003">Cell membrane</keyword>
<evidence type="ECO:0000256" key="6">
    <source>
        <dbReference type="ARBA" id="ARBA00022989"/>
    </source>
</evidence>
<dbReference type="PIRSF" id="PIRSF019239">
    <property type="entry name" value="MrpE"/>
    <property type="match status" value="1"/>
</dbReference>
<gene>
    <name evidence="8" type="ORF">DP131_13800</name>
</gene>
<dbReference type="PANTHER" id="PTHR34584:SF1">
    <property type="entry name" value="NA(+)_H(+) ANTIPORTER SUBUNIT E1"/>
    <property type="match status" value="1"/>
</dbReference>
<dbReference type="Proteomes" id="UP000290273">
    <property type="component" value="Unassembled WGS sequence"/>
</dbReference>
<comment type="subcellular location">
    <subcellularLocation>
        <location evidence="1">Cell membrane</location>
        <topology evidence="1">Multi-pass membrane protein</topology>
    </subcellularLocation>
</comment>
<evidence type="ECO:0000256" key="3">
    <source>
        <dbReference type="ARBA" id="ARBA00022449"/>
    </source>
</evidence>
<name>A0ABY0EKR9_CLOTA</name>
<evidence type="ECO:0000256" key="1">
    <source>
        <dbReference type="ARBA" id="ARBA00004651"/>
    </source>
</evidence>
<evidence type="ECO:0000256" key="2">
    <source>
        <dbReference type="ARBA" id="ARBA00006228"/>
    </source>
</evidence>
<proteinExistence type="inferred from homology"/>
<keyword evidence="3" id="KW-0813">Transport</keyword>
<comment type="caution">
    <text evidence="8">The sequence shown here is derived from an EMBL/GenBank/DDBJ whole genome shotgun (WGS) entry which is preliminary data.</text>
</comment>
<dbReference type="Pfam" id="PF01899">
    <property type="entry name" value="MNHE"/>
    <property type="match status" value="1"/>
</dbReference>
<sequence length="162" mass="18993">MKILIIHLYLIFWLILAQRLTLETIILGYVISYCIFKFNEKTLCINNRNINLKKGKYILTYCFCLVKEVFKSNFHVAKIILSPKMNILPKIVTFETKIRSNFLRTILANSITLTPGTLTVQLQDNRLTVHCLEESNIKELEDSDFEKILLKFEDSREDKNDS</sequence>
<dbReference type="PANTHER" id="PTHR34584">
    <property type="entry name" value="NA(+)/H(+) ANTIPORTER SUBUNIT E1"/>
    <property type="match status" value="1"/>
</dbReference>
<keyword evidence="3" id="KW-0050">Antiport</keyword>
<evidence type="ECO:0000256" key="4">
    <source>
        <dbReference type="ARBA" id="ARBA00022475"/>
    </source>
</evidence>
<evidence type="ECO:0000313" key="8">
    <source>
        <dbReference type="EMBL" id="RXI51701.1"/>
    </source>
</evidence>
<keyword evidence="7" id="KW-0472">Membrane</keyword>
<dbReference type="InterPro" id="IPR002758">
    <property type="entry name" value="Cation_antiport_E"/>
</dbReference>
<keyword evidence="5" id="KW-0812">Transmembrane</keyword>
<dbReference type="RefSeq" id="WP_023438246.1">
    <property type="nucleotide sequence ID" value="NZ_CASHSW010000023.1"/>
</dbReference>
<evidence type="ECO:0000256" key="5">
    <source>
        <dbReference type="ARBA" id="ARBA00022692"/>
    </source>
</evidence>
<dbReference type="EMBL" id="QMAU01000053">
    <property type="protein sequence ID" value="RXI51701.1"/>
    <property type="molecule type" value="Genomic_DNA"/>
</dbReference>
<comment type="similarity">
    <text evidence="2">Belongs to the CPA3 antiporters (TC 2.A.63) subunit E family.</text>
</comment>
<keyword evidence="6" id="KW-1133">Transmembrane helix</keyword>
<evidence type="ECO:0000313" key="9">
    <source>
        <dbReference type="Proteomes" id="UP000290273"/>
    </source>
</evidence>
<protein>
    <submittedName>
        <fullName evidence="8">Sodium:proton antiporter</fullName>
    </submittedName>
</protein>
<accession>A0ABY0EKR9</accession>